<feature type="modified residue" description="4-aspartylphosphate" evidence="13">
    <location>
        <position position="987"/>
    </location>
</feature>
<dbReference type="InterPro" id="IPR004358">
    <property type="entry name" value="Sig_transdc_His_kin-like_C"/>
</dbReference>
<keyword evidence="4" id="KW-1003">Cell membrane</keyword>
<dbReference type="InterPro" id="IPR000700">
    <property type="entry name" value="PAS-assoc_C"/>
</dbReference>
<dbReference type="PANTHER" id="PTHR45339">
    <property type="entry name" value="HYBRID SIGNAL TRANSDUCTION HISTIDINE KINASE J"/>
    <property type="match status" value="1"/>
</dbReference>
<dbReference type="SUPFAM" id="SSF47226">
    <property type="entry name" value="Histidine-containing phosphotransfer domain, HPT domain"/>
    <property type="match status" value="1"/>
</dbReference>
<evidence type="ECO:0000256" key="2">
    <source>
        <dbReference type="ARBA" id="ARBA00004651"/>
    </source>
</evidence>
<dbReference type="InterPro" id="IPR003661">
    <property type="entry name" value="HisK_dim/P_dom"/>
</dbReference>
<evidence type="ECO:0000313" key="20">
    <source>
        <dbReference type="Proteomes" id="UP001597380"/>
    </source>
</evidence>
<evidence type="ECO:0000259" key="16">
    <source>
        <dbReference type="PROSITE" id="PS50110"/>
    </source>
</evidence>
<evidence type="ECO:0000256" key="11">
    <source>
        <dbReference type="ARBA" id="ARBA00023136"/>
    </source>
</evidence>
<evidence type="ECO:0000259" key="17">
    <source>
        <dbReference type="PROSITE" id="PS50113"/>
    </source>
</evidence>
<dbReference type="SUPFAM" id="SSF47384">
    <property type="entry name" value="Homodimeric domain of signal transducing histidine kinase"/>
    <property type="match status" value="1"/>
</dbReference>
<dbReference type="RefSeq" id="WP_345342254.1">
    <property type="nucleotide sequence ID" value="NZ_BAABLI010000034.1"/>
</dbReference>
<evidence type="ECO:0000256" key="1">
    <source>
        <dbReference type="ARBA" id="ARBA00000085"/>
    </source>
</evidence>
<evidence type="ECO:0000256" key="13">
    <source>
        <dbReference type="PROSITE-ProRule" id="PRU00169"/>
    </source>
</evidence>
<feature type="transmembrane region" description="Helical" evidence="14">
    <location>
        <begin position="18"/>
        <end position="42"/>
    </location>
</feature>
<dbReference type="InterPro" id="IPR036641">
    <property type="entry name" value="HPT_dom_sf"/>
</dbReference>
<evidence type="ECO:0000256" key="4">
    <source>
        <dbReference type="ARBA" id="ARBA00022475"/>
    </source>
</evidence>
<dbReference type="InterPro" id="IPR005467">
    <property type="entry name" value="His_kinase_dom"/>
</dbReference>
<dbReference type="Gene3D" id="3.40.50.2300">
    <property type="match status" value="1"/>
</dbReference>
<feature type="transmembrane region" description="Helical" evidence="14">
    <location>
        <begin position="110"/>
        <end position="131"/>
    </location>
</feature>
<keyword evidence="6 14" id="KW-0812">Transmembrane</keyword>
<keyword evidence="20" id="KW-1185">Reference proteome</keyword>
<accession>A0ABW4XU25</accession>
<sequence>MAVTKRDSSANQLIKQQWFWIAVMAIAGVLAYRFTLPVFGNLELVCGNLFPLLLVYRCRPLLVAFTAFIAALSLATSWGNHFVLITFTLEAFAVALLVRRGFNMLFADILYWLFIGIPIISIIVLFIQPVASEYVVHLLLKQLVNGASYTLVALALLHLTPLRTLLLNQFVEIRTFRSQISQSLLSMMFVSVLFLGLLIEQFLVRDQADYLKREMNSLVKDLKSDLELKLSASKDSVAALANYLQDRNLPPKEKNALLVSVHQANESFLTMLISDGEGDILAASPKSLLAAPLTDDVNLNVSDRSYFIQPKSSGLPYISEAIQGRGFGNDVIVAVSAPYFVDEQFQGVVEGSLNLNELAVLEGLNQQQDYLWLITDRNGRTLFADDLLNIAAFEEMALTIQPPRANIFSLPSVRISDSPSAPLYLLEETNLNNGWRILVMRDYQKELTDNQQRYLVFLGVVLLGTMITLVFAGWFARLSTKPLEQLANLVRRDEVGMIDEHLFDHSAVEIQKLASGLASQYRLIERHHQQLDNQIQERTEQLSIANNELMASKLLLHKVLDAIPARVFWKDRQSTYLGCNSLFAADASLSSPEEIIGKSDFELVWTESAAAFKADDLAVMESGKPQINYIESQVRKEGLTWLETSKVPLTNPQGEVIGVLGTYQDVTERIQREQELKEAKSAAEAATEAKSSFLANMSHEIRTPMNAIVGLVELLLDGELTQQQHKYLERVQGSTEHLLSIINDILDYSKIEAGKLELVSEPFDISALIDDVGDLFETSIRGKGLLFEKRLPSTPVPPLMGDAVRLRQVLSNLLGNAMKFTQEGGIMVSCEIISGDSQEAKLLLSVKDSGIGMSEQQIARLFTPFTQADSTTTRAFGGTGLGLTISQQLVSLMGSRIELESQPGLGSCFRFELTLPVSEIAPETIRKEKRRFRPLNCHILLVDDNVVNQEVALGMLTRLGARVTVAEHGADAVAKANQETFDLIFMDIQMPIMDGYEATRTIKQNLISPPPIIALTANALAEERDKAATAGMSGHVTKPVRQAELYQIIVEKLGDEAFADDEAYQITEQFPNQDRSALVDDAEIEMGLLQCGQDAAMYRRLVAQLNKQWQLLLPELKAYLPGESVKEVALELSKKMHSLKGVAGNLGAQQAADVAGAMELGLNGKQETFDDEIYMNHLMSLTLAMTDYLTRAEQVVLPGESGDSEVIARDAEQDAAALEAFMVELKQALIGHDYIDTSPLQEFITFNPDSTGAELCQALLDALDMFDYEAAEYTYNRFAEWLEAES</sequence>
<feature type="domain" description="Histidine kinase" evidence="15">
    <location>
        <begin position="696"/>
        <end position="917"/>
    </location>
</feature>
<evidence type="ECO:0000256" key="5">
    <source>
        <dbReference type="ARBA" id="ARBA00022553"/>
    </source>
</evidence>
<keyword evidence="11 14" id="KW-0472">Membrane</keyword>
<dbReference type="EC" id="2.7.13.3" evidence="3"/>
<dbReference type="Gene3D" id="3.30.450.20">
    <property type="entry name" value="PAS domain"/>
    <property type="match status" value="2"/>
</dbReference>
<dbReference type="InterPro" id="IPR011006">
    <property type="entry name" value="CheY-like_superfamily"/>
</dbReference>
<dbReference type="PROSITE" id="PS50110">
    <property type="entry name" value="RESPONSE_REGULATORY"/>
    <property type="match status" value="1"/>
</dbReference>
<dbReference type="Pfam" id="PF02518">
    <property type="entry name" value="HATPase_c"/>
    <property type="match status" value="1"/>
</dbReference>
<evidence type="ECO:0000313" key="19">
    <source>
        <dbReference type="EMBL" id="MFD2098006.1"/>
    </source>
</evidence>
<dbReference type="SUPFAM" id="SSF55874">
    <property type="entry name" value="ATPase domain of HSP90 chaperone/DNA topoisomerase II/histidine kinase"/>
    <property type="match status" value="1"/>
</dbReference>
<keyword evidence="7" id="KW-0547">Nucleotide-binding</keyword>
<dbReference type="CDD" id="cd12914">
    <property type="entry name" value="PDC1_DGC_like"/>
    <property type="match status" value="1"/>
</dbReference>
<keyword evidence="5 13" id="KW-0597">Phosphoprotein</keyword>
<evidence type="ECO:0000256" key="9">
    <source>
        <dbReference type="ARBA" id="ARBA00022989"/>
    </source>
</evidence>
<dbReference type="SMART" id="SM00448">
    <property type="entry name" value="REC"/>
    <property type="match status" value="1"/>
</dbReference>
<dbReference type="InterPro" id="IPR000014">
    <property type="entry name" value="PAS"/>
</dbReference>
<evidence type="ECO:0000256" key="3">
    <source>
        <dbReference type="ARBA" id="ARBA00012438"/>
    </source>
</evidence>
<dbReference type="GO" id="GO:0005524">
    <property type="term" value="F:ATP binding"/>
    <property type="evidence" value="ECO:0007669"/>
    <property type="project" value="UniProtKB-KW"/>
</dbReference>
<dbReference type="PROSITE" id="PS50109">
    <property type="entry name" value="HIS_KIN"/>
    <property type="match status" value="1"/>
</dbReference>
<dbReference type="PROSITE" id="PS50894">
    <property type="entry name" value="HPT"/>
    <property type="match status" value="1"/>
</dbReference>
<evidence type="ECO:0000256" key="14">
    <source>
        <dbReference type="SAM" id="Phobius"/>
    </source>
</evidence>
<dbReference type="CDD" id="cd00082">
    <property type="entry name" value="HisKA"/>
    <property type="match status" value="1"/>
</dbReference>
<feature type="transmembrane region" description="Helical" evidence="14">
    <location>
        <begin position="454"/>
        <end position="476"/>
    </location>
</feature>
<dbReference type="PRINTS" id="PR00344">
    <property type="entry name" value="BCTRLSENSOR"/>
</dbReference>
<dbReference type="CDD" id="cd00130">
    <property type="entry name" value="PAS"/>
    <property type="match status" value="1"/>
</dbReference>
<dbReference type="SMART" id="SM00388">
    <property type="entry name" value="HisKA"/>
    <property type="match status" value="1"/>
</dbReference>
<comment type="catalytic activity">
    <reaction evidence="1">
        <text>ATP + protein L-histidine = ADP + protein N-phospho-L-histidine.</text>
        <dbReference type="EC" id="2.7.13.3"/>
    </reaction>
</comment>
<name>A0ABW4XU25_9GAMM</name>
<dbReference type="InterPro" id="IPR036097">
    <property type="entry name" value="HisK_dim/P_sf"/>
</dbReference>
<dbReference type="InterPro" id="IPR001789">
    <property type="entry name" value="Sig_transdc_resp-reg_receiver"/>
</dbReference>
<keyword evidence="9 14" id="KW-1133">Transmembrane helix</keyword>
<keyword evidence="10" id="KW-0902">Two-component regulatory system</keyword>
<feature type="transmembrane region" description="Helical" evidence="14">
    <location>
        <begin position="54"/>
        <end position="75"/>
    </location>
</feature>
<proteinExistence type="predicted"/>
<dbReference type="InterPro" id="IPR003594">
    <property type="entry name" value="HATPase_dom"/>
</dbReference>
<evidence type="ECO:0000256" key="7">
    <source>
        <dbReference type="ARBA" id="ARBA00022741"/>
    </source>
</evidence>
<evidence type="ECO:0000256" key="12">
    <source>
        <dbReference type="PROSITE-ProRule" id="PRU00110"/>
    </source>
</evidence>
<dbReference type="InterPro" id="IPR008207">
    <property type="entry name" value="Sig_transdc_His_kin_Hpt_dom"/>
</dbReference>
<comment type="subcellular location">
    <subcellularLocation>
        <location evidence="2">Cell membrane</location>
        <topology evidence="2">Multi-pass membrane protein</topology>
    </subcellularLocation>
</comment>
<dbReference type="SUPFAM" id="SSF55785">
    <property type="entry name" value="PYP-like sensor domain (PAS domain)"/>
    <property type="match status" value="1"/>
</dbReference>
<dbReference type="SUPFAM" id="SSF52172">
    <property type="entry name" value="CheY-like"/>
    <property type="match status" value="1"/>
</dbReference>
<dbReference type="Proteomes" id="UP001597380">
    <property type="component" value="Unassembled WGS sequence"/>
</dbReference>
<dbReference type="EMBL" id="JBHUHT010000031">
    <property type="protein sequence ID" value="MFD2098006.1"/>
    <property type="molecule type" value="Genomic_DNA"/>
</dbReference>
<dbReference type="PROSITE" id="PS50113">
    <property type="entry name" value="PAC"/>
    <property type="match status" value="1"/>
</dbReference>
<feature type="domain" description="Response regulatory" evidence="16">
    <location>
        <begin position="938"/>
        <end position="1053"/>
    </location>
</feature>
<dbReference type="InterPro" id="IPR035965">
    <property type="entry name" value="PAS-like_dom_sf"/>
</dbReference>
<reference evidence="20" key="1">
    <citation type="journal article" date="2019" name="Int. J. Syst. Evol. Microbiol.">
        <title>The Global Catalogue of Microorganisms (GCM) 10K type strain sequencing project: providing services to taxonomists for standard genome sequencing and annotation.</title>
        <authorList>
            <consortium name="The Broad Institute Genomics Platform"/>
            <consortium name="The Broad Institute Genome Sequencing Center for Infectious Disease"/>
            <person name="Wu L."/>
            <person name="Ma J."/>
        </authorList>
    </citation>
    <scope>NUCLEOTIDE SEQUENCE [LARGE SCALE GENOMIC DNA]</scope>
    <source>
        <strain evidence="20">CGMCC 1.10992</strain>
    </source>
</reference>
<dbReference type="Pfam" id="PF00072">
    <property type="entry name" value="Response_reg"/>
    <property type="match status" value="1"/>
</dbReference>
<dbReference type="NCBIfam" id="TIGR00229">
    <property type="entry name" value="sensory_box"/>
    <property type="match status" value="1"/>
</dbReference>
<dbReference type="Gene3D" id="1.20.120.160">
    <property type="entry name" value="HPT domain"/>
    <property type="match status" value="1"/>
</dbReference>
<feature type="domain" description="PAC" evidence="17">
    <location>
        <begin position="623"/>
        <end position="678"/>
    </location>
</feature>
<dbReference type="PANTHER" id="PTHR45339:SF1">
    <property type="entry name" value="HYBRID SIGNAL TRANSDUCTION HISTIDINE KINASE J"/>
    <property type="match status" value="1"/>
</dbReference>
<dbReference type="CDD" id="cd16922">
    <property type="entry name" value="HATPase_EvgS-ArcB-TorS-like"/>
    <property type="match status" value="1"/>
</dbReference>
<gene>
    <name evidence="19" type="ORF">ACFSJ3_18660</name>
</gene>
<evidence type="ECO:0000256" key="6">
    <source>
        <dbReference type="ARBA" id="ARBA00022692"/>
    </source>
</evidence>
<dbReference type="Pfam" id="PF00512">
    <property type="entry name" value="HisKA"/>
    <property type="match status" value="1"/>
</dbReference>
<evidence type="ECO:0000259" key="15">
    <source>
        <dbReference type="PROSITE" id="PS50109"/>
    </source>
</evidence>
<protein>
    <recommendedName>
        <fullName evidence="3">histidine kinase</fullName>
        <ecNumber evidence="3">2.7.13.3</ecNumber>
    </recommendedName>
</protein>
<dbReference type="Pfam" id="PF08448">
    <property type="entry name" value="PAS_4"/>
    <property type="match status" value="1"/>
</dbReference>
<feature type="transmembrane region" description="Helical" evidence="14">
    <location>
        <begin position="183"/>
        <end position="204"/>
    </location>
</feature>
<feature type="domain" description="HPt" evidence="18">
    <location>
        <begin position="1094"/>
        <end position="1196"/>
    </location>
</feature>
<keyword evidence="8 19" id="KW-0067">ATP-binding</keyword>
<dbReference type="CDD" id="cd17546">
    <property type="entry name" value="REC_hyHK_CKI1_RcsC-like"/>
    <property type="match status" value="1"/>
</dbReference>
<feature type="transmembrane region" description="Helical" evidence="14">
    <location>
        <begin position="143"/>
        <end position="162"/>
    </location>
</feature>
<feature type="modified residue" description="Phosphohistidine" evidence="12">
    <location>
        <position position="1137"/>
    </location>
</feature>
<dbReference type="InterPro" id="IPR013656">
    <property type="entry name" value="PAS_4"/>
</dbReference>
<evidence type="ECO:0000259" key="18">
    <source>
        <dbReference type="PROSITE" id="PS50894"/>
    </source>
</evidence>
<feature type="transmembrane region" description="Helical" evidence="14">
    <location>
        <begin position="81"/>
        <end position="98"/>
    </location>
</feature>
<organism evidence="19 20">
    <name type="scientific">Corallincola platygyrae</name>
    <dbReference type="NCBI Taxonomy" id="1193278"/>
    <lineage>
        <taxon>Bacteria</taxon>
        <taxon>Pseudomonadati</taxon>
        <taxon>Pseudomonadota</taxon>
        <taxon>Gammaproteobacteria</taxon>
        <taxon>Alteromonadales</taxon>
        <taxon>Psychromonadaceae</taxon>
        <taxon>Corallincola</taxon>
    </lineage>
</organism>
<evidence type="ECO:0000256" key="8">
    <source>
        <dbReference type="ARBA" id="ARBA00022840"/>
    </source>
</evidence>
<dbReference type="InterPro" id="IPR036890">
    <property type="entry name" value="HATPase_C_sf"/>
</dbReference>
<comment type="caution">
    <text evidence="19">The sequence shown here is derived from an EMBL/GenBank/DDBJ whole genome shotgun (WGS) entry which is preliminary data.</text>
</comment>
<dbReference type="SMART" id="SM00387">
    <property type="entry name" value="HATPase_c"/>
    <property type="match status" value="1"/>
</dbReference>
<evidence type="ECO:0000256" key="10">
    <source>
        <dbReference type="ARBA" id="ARBA00023012"/>
    </source>
</evidence>
<dbReference type="Gene3D" id="1.10.287.130">
    <property type="match status" value="1"/>
</dbReference>
<dbReference type="Gene3D" id="3.30.565.10">
    <property type="entry name" value="Histidine kinase-like ATPase, C-terminal domain"/>
    <property type="match status" value="1"/>
</dbReference>